<evidence type="ECO:0000313" key="5">
    <source>
        <dbReference type="EMBL" id="CAL1151474.1"/>
    </source>
</evidence>
<dbReference type="EMBL" id="CAMXCT010002427">
    <property type="protein sequence ID" value="CAI3998099.1"/>
    <property type="molecule type" value="Genomic_DNA"/>
</dbReference>
<dbReference type="EC" id="2.1.1.225" evidence="1"/>
<dbReference type="EMBL" id="CAMXCT030002427">
    <property type="protein sequence ID" value="CAL4785411.1"/>
    <property type="molecule type" value="Genomic_DNA"/>
</dbReference>
<comment type="similarity">
    <text evidence="1">Belongs to the methyltransferase TRM13 family.</text>
</comment>
<comment type="catalytic activity">
    <reaction evidence="1">
        <text>cytidine(4) in tRNA(Gly)(GCC) + S-adenosyl-L-methionine = 2'-O-methylcytidine(4) in tRNA(Gly)(GCC) + S-adenosyl-L-homocysteine + H(+)</text>
        <dbReference type="Rhea" id="RHEA:43192"/>
        <dbReference type="Rhea" id="RHEA-COMP:10399"/>
        <dbReference type="Rhea" id="RHEA-COMP:10400"/>
        <dbReference type="ChEBI" id="CHEBI:15378"/>
        <dbReference type="ChEBI" id="CHEBI:57856"/>
        <dbReference type="ChEBI" id="CHEBI:59789"/>
        <dbReference type="ChEBI" id="CHEBI:74495"/>
        <dbReference type="ChEBI" id="CHEBI:82748"/>
        <dbReference type="EC" id="2.1.1.225"/>
    </reaction>
</comment>
<comment type="catalytic activity">
    <reaction evidence="1">
        <text>cytidine(4) in tRNA(Pro) + S-adenosyl-L-methionine = 2'-O-methylcytidine(4) in tRNA(Pro) + S-adenosyl-L-homocysteine + H(+)</text>
        <dbReference type="Rhea" id="RHEA:32767"/>
        <dbReference type="Rhea" id="RHEA-COMP:10397"/>
        <dbReference type="Rhea" id="RHEA-COMP:10398"/>
        <dbReference type="ChEBI" id="CHEBI:15378"/>
        <dbReference type="ChEBI" id="CHEBI:57856"/>
        <dbReference type="ChEBI" id="CHEBI:59789"/>
        <dbReference type="ChEBI" id="CHEBI:74495"/>
        <dbReference type="ChEBI" id="CHEBI:82748"/>
        <dbReference type="EC" id="2.1.1.225"/>
    </reaction>
</comment>
<organism evidence="4">
    <name type="scientific">Cladocopium goreaui</name>
    <dbReference type="NCBI Taxonomy" id="2562237"/>
    <lineage>
        <taxon>Eukaryota</taxon>
        <taxon>Sar</taxon>
        <taxon>Alveolata</taxon>
        <taxon>Dinophyceae</taxon>
        <taxon>Suessiales</taxon>
        <taxon>Symbiodiniaceae</taxon>
        <taxon>Cladocopium</taxon>
    </lineage>
</organism>
<keyword evidence="6" id="KW-1185">Reference proteome</keyword>
<evidence type="ECO:0000256" key="1">
    <source>
        <dbReference type="RuleBase" id="RU367103"/>
    </source>
</evidence>
<evidence type="ECO:0000256" key="2">
    <source>
        <dbReference type="SAM" id="MobiDB-lite"/>
    </source>
</evidence>
<dbReference type="Pfam" id="PF06347">
    <property type="entry name" value="SH3_4"/>
    <property type="match status" value="1"/>
</dbReference>
<reference evidence="5" key="2">
    <citation type="submission" date="2024-04" db="EMBL/GenBank/DDBJ databases">
        <authorList>
            <person name="Chen Y."/>
            <person name="Shah S."/>
            <person name="Dougan E. K."/>
            <person name="Thang M."/>
            <person name="Chan C."/>
        </authorList>
    </citation>
    <scope>NUCLEOTIDE SEQUENCE [LARGE SCALE GENOMIC DNA]</scope>
</reference>
<feature type="domain" description="Methyltransferase TRM13" evidence="3">
    <location>
        <begin position="383"/>
        <end position="507"/>
    </location>
</feature>
<feature type="compositionally biased region" description="Basic and acidic residues" evidence="2">
    <location>
        <begin position="678"/>
        <end position="703"/>
    </location>
</feature>
<evidence type="ECO:0000313" key="4">
    <source>
        <dbReference type="EMBL" id="CAI3998099.1"/>
    </source>
</evidence>
<keyword evidence="1" id="KW-0862">Zinc</keyword>
<comment type="caution">
    <text evidence="4">The sequence shown here is derived from an EMBL/GenBank/DDBJ whole genome shotgun (WGS) entry which is preliminary data.</text>
</comment>
<dbReference type="AlphaFoldDB" id="A0A9P1CTM6"/>
<gene>
    <name evidence="4" type="ORF">C1SCF055_LOCUS24428</name>
</gene>
<feature type="region of interest" description="Disordered" evidence="2">
    <location>
        <begin position="908"/>
        <end position="930"/>
    </location>
</feature>
<dbReference type="SUPFAM" id="SSF53335">
    <property type="entry name" value="S-adenosyl-L-methionine-dependent methyltransferases"/>
    <property type="match status" value="1"/>
</dbReference>
<dbReference type="GO" id="GO:0030488">
    <property type="term" value="P:tRNA methylation"/>
    <property type="evidence" value="ECO:0007669"/>
    <property type="project" value="InterPro"/>
</dbReference>
<dbReference type="GO" id="GO:0008270">
    <property type="term" value="F:zinc ion binding"/>
    <property type="evidence" value="ECO:0007669"/>
    <property type="project" value="UniProtKB-KW"/>
</dbReference>
<proteinExistence type="inferred from homology"/>
<dbReference type="InterPro" id="IPR039044">
    <property type="entry name" value="Trm13"/>
</dbReference>
<reference evidence="4" key="1">
    <citation type="submission" date="2022-10" db="EMBL/GenBank/DDBJ databases">
        <authorList>
            <person name="Chen Y."/>
            <person name="Dougan E. K."/>
            <person name="Chan C."/>
            <person name="Rhodes N."/>
            <person name="Thang M."/>
        </authorList>
    </citation>
    <scope>NUCLEOTIDE SEQUENCE</scope>
</reference>
<dbReference type="PANTHER" id="PTHR12998:SF0">
    <property type="entry name" value="TRNA:M(4)X MODIFICATION ENZYME TRM13 HOMOLOG"/>
    <property type="match status" value="1"/>
</dbReference>
<protein>
    <recommendedName>
        <fullName evidence="1">tRNA:m(4)X modification enzyme TRM13</fullName>
        <ecNumber evidence="1">2.1.1.225</ecNumber>
    </recommendedName>
</protein>
<comment type="catalytic activity">
    <reaction evidence="1">
        <text>adenosine(4) in tRNA(His) + S-adenosyl-L-methionine = 2'-O-methyladenosine(4) in tRNA(His) + S-adenosyl-L-homocysteine + H(+)</text>
        <dbReference type="Rhea" id="RHEA:43196"/>
        <dbReference type="Rhea" id="RHEA-COMP:10401"/>
        <dbReference type="Rhea" id="RHEA-COMP:10402"/>
        <dbReference type="ChEBI" id="CHEBI:15378"/>
        <dbReference type="ChEBI" id="CHEBI:57856"/>
        <dbReference type="ChEBI" id="CHEBI:59789"/>
        <dbReference type="ChEBI" id="CHEBI:74411"/>
        <dbReference type="ChEBI" id="CHEBI:74477"/>
        <dbReference type="EC" id="2.1.1.225"/>
    </reaction>
</comment>
<dbReference type="InterPro" id="IPR010466">
    <property type="entry name" value="DUF1058"/>
</dbReference>
<evidence type="ECO:0000259" key="3">
    <source>
        <dbReference type="Pfam" id="PF05206"/>
    </source>
</evidence>
<feature type="region of interest" description="Disordered" evidence="2">
    <location>
        <begin position="726"/>
        <end position="779"/>
    </location>
</feature>
<feature type="compositionally biased region" description="Polar residues" evidence="2">
    <location>
        <begin position="7"/>
        <end position="19"/>
    </location>
</feature>
<dbReference type="PANTHER" id="PTHR12998">
    <property type="entry name" value="TRNA:M(4)X MODIFICATION ENZYME TRM13 HOMOLOG"/>
    <property type="match status" value="1"/>
</dbReference>
<dbReference type="EMBL" id="CAMXCT020002427">
    <property type="protein sequence ID" value="CAL1151474.1"/>
    <property type="molecule type" value="Genomic_DNA"/>
</dbReference>
<keyword evidence="1" id="KW-0949">S-adenosyl-L-methionine</keyword>
<keyword evidence="1" id="KW-0819">tRNA processing</keyword>
<accession>A0A9P1CTM6</accession>
<dbReference type="InterPro" id="IPR007871">
    <property type="entry name" value="Methyltransferase_TRM13"/>
</dbReference>
<feature type="compositionally biased region" description="Low complexity" evidence="2">
    <location>
        <begin position="663"/>
        <end position="673"/>
    </location>
</feature>
<name>A0A9P1CTM6_9DINO</name>
<keyword evidence="1" id="KW-0489">Methyltransferase</keyword>
<dbReference type="OrthoDB" id="258806at2759"/>
<evidence type="ECO:0000313" key="6">
    <source>
        <dbReference type="Proteomes" id="UP001152797"/>
    </source>
</evidence>
<feature type="region of interest" description="Disordered" evidence="2">
    <location>
        <begin position="655"/>
        <end position="713"/>
    </location>
</feature>
<dbReference type="Pfam" id="PF05206">
    <property type="entry name" value="TRM13"/>
    <property type="match status" value="1"/>
</dbReference>
<feature type="region of interest" description="Disordered" evidence="2">
    <location>
        <begin position="1"/>
        <end position="35"/>
    </location>
</feature>
<keyword evidence="1" id="KW-0479">Metal-binding</keyword>
<keyword evidence="1" id="KW-0863">Zinc-finger</keyword>
<dbReference type="Proteomes" id="UP001152797">
    <property type="component" value="Unassembled WGS sequence"/>
</dbReference>
<sequence>MTAGRSRFSQWADATQGKTVSKVEPAPEVQKPKPKEIKEIRVSSNGTIPKWIRVVYQPRVTVRKSPSLNAPSVAFLEAGEIVEIAEIKQGWVRLADAEKHARDVSEDCDAWVLQDGKAVSLGLLLEECEPRWFRVVYEARVPVRMKASVQAPAIAFLQAGTVIEAEEVWQGWVRLSAQDRQLLDISDDCGSWVLIDGYAKGAGRLLVACAPPPERRPQLEEWLPGLSLEGFLWQDDAQEASKPSVASRRRQKRQERANIRLEHDKARTRELRAVHKVLQALQEILPGLAPKTLRASDAAEGKERRVKHPTEEEVEGALSQAALTLWVPCSYRKLPQIFAPREGLEVLSSMIDRPPKYQEKYLEQEWSILCKVWALAPSCGKGLAVVDIGAGNGSLALLAALLLGGHAVLIDHTLPPEPMRVEGRLPEEYRQRVLRVTGDVGDLDASREIEPLLEKHGITQVVVIAKHLCGTGTDLALKLLRRWCQAGAETKVDVLGAVIATCCMHKIGAAEDRRIYSEIHSADPYLRKLMGKSTDPLVSLLGVCTPCVAWRTTAGAEASRITEKQVKMAEMFEDALQQPRSNLLQSLFPSAIEVAFVPFHRSPQNRCLIAGSELGVQRALDTGVFASAEAQSVLSAIAAARDDVLRVNGTALDLRPHGMVSTRPSRPRGAAPRQRGRFGAEGRGRQRREKQPAERPGWDEDTRAPSLFDTQLRHIFRESRRPFSEVLPARRAESQPAATVAPAPRERLAAPRHRPGQLRQRLQGSMATGPGHAGSDRQPVVQNLQSPRVAEVQQQREPVEPIQATLWDRQPPPQLNLHAQLPSAPQQLAIAHVQRKRDMASLGERLAILLPQSGSLPEGLTIGAPDVAVLPGSLRSVAQRRPQVDRISITAPETPEKVQKLSQKLTALLGPSNRDHPSAPSKRVAKPNPSSHELLLQNSSKVVGQADRLVDFVLEQILGDSVNQLETMPSKVEARHTEDKPKAAPAAVPAAEDTTLQRMVQSATDRLLTFEHELRMTYGEKAAKPSWTTPVRRKEIEKWQSEEEDEAWRVASLPAQRVLELERYRARFAHHCMAAREAGIQSGPGSKTATWVIWPFLADSIAMAVVESAMEEVDNAMDDYVDLLIQDEVGCPGERTLQQ</sequence>
<keyword evidence="1" id="KW-0808">Transferase</keyword>
<feature type="region of interest" description="Disordered" evidence="2">
    <location>
        <begin position="239"/>
        <end position="259"/>
    </location>
</feature>
<dbReference type="GO" id="GO:0106050">
    <property type="term" value="F:tRNA 2'-O-methyltransferase activity"/>
    <property type="evidence" value="ECO:0007669"/>
    <property type="project" value="UniProtKB-UniRule"/>
</dbReference>
<dbReference type="InterPro" id="IPR029063">
    <property type="entry name" value="SAM-dependent_MTases_sf"/>
</dbReference>
<comment type="function">
    <text evidence="1">tRNA methylase which 2'-O-methylates cytidine(4) in tRNA(Pro) and tRNA(Gly)(GCC), and adenosine(4) in tRNA(His).</text>
</comment>